<keyword evidence="3" id="KW-1185">Reference proteome</keyword>
<protein>
    <submittedName>
        <fullName evidence="2">Uncharacterized protein</fullName>
    </submittedName>
</protein>
<evidence type="ECO:0000256" key="1">
    <source>
        <dbReference type="SAM" id="Phobius"/>
    </source>
</evidence>
<dbReference type="Proteomes" id="UP000316714">
    <property type="component" value="Unassembled WGS sequence"/>
</dbReference>
<evidence type="ECO:0000313" key="3">
    <source>
        <dbReference type="Proteomes" id="UP000316714"/>
    </source>
</evidence>
<reference evidence="2 3" key="1">
    <citation type="submission" date="2019-02" db="EMBL/GenBank/DDBJ databases">
        <title>Deep-cultivation of Planctomycetes and their phenomic and genomic characterization uncovers novel biology.</title>
        <authorList>
            <person name="Wiegand S."/>
            <person name="Jogler M."/>
            <person name="Boedeker C."/>
            <person name="Pinto D."/>
            <person name="Vollmers J."/>
            <person name="Rivas-Marin E."/>
            <person name="Kohn T."/>
            <person name="Peeters S.H."/>
            <person name="Heuer A."/>
            <person name="Rast P."/>
            <person name="Oberbeckmann S."/>
            <person name="Bunk B."/>
            <person name="Jeske O."/>
            <person name="Meyerdierks A."/>
            <person name="Storesund J.E."/>
            <person name="Kallscheuer N."/>
            <person name="Luecker S."/>
            <person name="Lage O.M."/>
            <person name="Pohl T."/>
            <person name="Merkel B.J."/>
            <person name="Hornburger P."/>
            <person name="Mueller R.-W."/>
            <person name="Bruemmer F."/>
            <person name="Labrenz M."/>
            <person name="Spormann A.M."/>
            <person name="Op Den Camp H."/>
            <person name="Overmann J."/>
            <person name="Amann R."/>
            <person name="Jetten M.S.M."/>
            <person name="Mascher T."/>
            <person name="Medema M.H."/>
            <person name="Devos D.P."/>
            <person name="Kaster A.-K."/>
            <person name="Ovreas L."/>
            <person name="Rohde M."/>
            <person name="Galperin M.Y."/>
            <person name="Jogler C."/>
        </authorList>
    </citation>
    <scope>NUCLEOTIDE SEQUENCE [LARGE SCALE GENOMIC DNA]</scope>
    <source>
        <strain evidence="2 3">KOR34</strain>
    </source>
</reference>
<proteinExistence type="predicted"/>
<keyword evidence="1" id="KW-0472">Membrane</keyword>
<dbReference type="RefSeq" id="WP_146564305.1">
    <property type="nucleotide sequence ID" value="NZ_SIHJ01000001.1"/>
</dbReference>
<sequence length="247" mass="26801">MSTRYYTENLAKIRYKHLKQALAPTAGPLAGLMAGGLRLALMAGVRLPAAHGDGFPGSERTIDPAELPSAAVAKWAPILEQLRDLGFEPLRTCQDQTVGAKLHYGTTLYNPTGNAVAILEWTRMAGAGGFEENTPLELNAYIDGGPDIVTGVVRRQDIAMADLVQIESAEIVSFDNRRPLGELYAQHRERCAGKDVIAVGEENVEALVDARARQRFDELLQSGLLRELSPDEVKRLAAADVGELHDC</sequence>
<keyword evidence="1" id="KW-0812">Transmembrane</keyword>
<accession>A0A5C5VG99</accession>
<organism evidence="2 3">
    <name type="scientific">Posidoniimonas corsicana</name>
    <dbReference type="NCBI Taxonomy" id="1938618"/>
    <lineage>
        <taxon>Bacteria</taxon>
        <taxon>Pseudomonadati</taxon>
        <taxon>Planctomycetota</taxon>
        <taxon>Planctomycetia</taxon>
        <taxon>Pirellulales</taxon>
        <taxon>Lacipirellulaceae</taxon>
        <taxon>Posidoniimonas</taxon>
    </lineage>
</organism>
<dbReference type="OrthoDB" id="272654at2"/>
<keyword evidence="1" id="KW-1133">Transmembrane helix</keyword>
<name>A0A5C5VG99_9BACT</name>
<comment type="caution">
    <text evidence="2">The sequence shown here is derived from an EMBL/GenBank/DDBJ whole genome shotgun (WGS) entry which is preliminary data.</text>
</comment>
<dbReference type="AlphaFoldDB" id="A0A5C5VG99"/>
<dbReference type="EMBL" id="SIHJ01000001">
    <property type="protein sequence ID" value="TWT36967.1"/>
    <property type="molecule type" value="Genomic_DNA"/>
</dbReference>
<evidence type="ECO:0000313" key="2">
    <source>
        <dbReference type="EMBL" id="TWT36967.1"/>
    </source>
</evidence>
<gene>
    <name evidence="2" type="ORF">KOR34_19120</name>
</gene>
<feature type="transmembrane region" description="Helical" evidence="1">
    <location>
        <begin position="21"/>
        <end position="41"/>
    </location>
</feature>